<dbReference type="Pfam" id="PF03466">
    <property type="entry name" value="LysR_substrate"/>
    <property type="match status" value="1"/>
</dbReference>
<dbReference type="InterPro" id="IPR036390">
    <property type="entry name" value="WH_DNA-bd_sf"/>
</dbReference>
<name>A0A433X8H4_9HYPH</name>
<feature type="domain" description="HTH lysR-type" evidence="5">
    <location>
        <begin position="7"/>
        <end position="64"/>
    </location>
</feature>
<dbReference type="AlphaFoldDB" id="A0A433X8H4"/>
<protein>
    <submittedName>
        <fullName evidence="6">LysR family transcriptional regulator</fullName>
    </submittedName>
</protein>
<keyword evidence="3" id="KW-0238">DNA-binding</keyword>
<dbReference type="InterPro" id="IPR036388">
    <property type="entry name" value="WH-like_DNA-bd_sf"/>
</dbReference>
<dbReference type="PROSITE" id="PS50931">
    <property type="entry name" value="HTH_LYSR"/>
    <property type="match status" value="1"/>
</dbReference>
<proteinExistence type="inferred from homology"/>
<dbReference type="Proteomes" id="UP000281547">
    <property type="component" value="Unassembled WGS sequence"/>
</dbReference>
<comment type="similarity">
    <text evidence="1">Belongs to the LysR transcriptional regulatory family.</text>
</comment>
<evidence type="ECO:0000313" key="6">
    <source>
        <dbReference type="EMBL" id="RUT30366.1"/>
    </source>
</evidence>
<dbReference type="InterPro" id="IPR005119">
    <property type="entry name" value="LysR_subst-bd"/>
</dbReference>
<dbReference type="GO" id="GO:0006351">
    <property type="term" value="P:DNA-templated transcription"/>
    <property type="evidence" value="ECO:0007669"/>
    <property type="project" value="TreeGrafter"/>
</dbReference>
<gene>
    <name evidence="6" type="ORF">EMQ25_13750</name>
</gene>
<keyword evidence="2" id="KW-0805">Transcription regulation</keyword>
<dbReference type="GO" id="GO:0003700">
    <property type="term" value="F:DNA-binding transcription factor activity"/>
    <property type="evidence" value="ECO:0007669"/>
    <property type="project" value="InterPro"/>
</dbReference>
<dbReference type="RefSeq" id="WP_127189148.1">
    <property type="nucleotide sequence ID" value="NZ_RZNJ01000004.1"/>
</dbReference>
<dbReference type="PANTHER" id="PTHR30537:SF26">
    <property type="entry name" value="GLYCINE CLEAVAGE SYSTEM TRANSCRIPTIONAL ACTIVATOR"/>
    <property type="match status" value="1"/>
</dbReference>
<evidence type="ECO:0000259" key="5">
    <source>
        <dbReference type="PROSITE" id="PS50931"/>
    </source>
</evidence>
<evidence type="ECO:0000256" key="2">
    <source>
        <dbReference type="ARBA" id="ARBA00023015"/>
    </source>
</evidence>
<evidence type="ECO:0000256" key="4">
    <source>
        <dbReference type="ARBA" id="ARBA00023163"/>
    </source>
</evidence>
<dbReference type="Gene3D" id="3.40.190.10">
    <property type="entry name" value="Periplasmic binding protein-like II"/>
    <property type="match status" value="2"/>
</dbReference>
<sequence>MGSPFPIPLNAIRAIEIVARRGALAPAAEELGVTPGAVSQHIRRAEERLGVALFSRTQQGLRPTPALLAVLPQMRAGFAGLQDAMAGLMVAESPILTLTVGSVFASRWLIWRLGGFSALHPEIELRLVVTGAMMDLSPGDIDCAIRYGTGRWDDVDTLPLGGGRYRPVVAPDLAASLNDPADLANLPVIGDRTSMLSWPAWFAASGTPMPTLHGPSYDDPALAFDAAASGQGVLLAVDLMSADARRHGRLVDPFGIAVKDWLGYWFATPRGRRVPAKVAAFRDWLTMRIAEEGDA</sequence>
<comment type="caution">
    <text evidence="6">The sequence shown here is derived from an EMBL/GenBank/DDBJ whole genome shotgun (WGS) entry which is preliminary data.</text>
</comment>
<dbReference type="EMBL" id="RZNJ01000004">
    <property type="protein sequence ID" value="RUT30366.1"/>
    <property type="molecule type" value="Genomic_DNA"/>
</dbReference>
<dbReference type="CDD" id="cd08432">
    <property type="entry name" value="PBP2_GcdR_TrpI_HvrB_AmpR_like"/>
    <property type="match status" value="1"/>
</dbReference>
<evidence type="ECO:0000256" key="1">
    <source>
        <dbReference type="ARBA" id="ARBA00009437"/>
    </source>
</evidence>
<dbReference type="OrthoDB" id="9793571at2"/>
<evidence type="ECO:0000313" key="7">
    <source>
        <dbReference type="Proteomes" id="UP000281547"/>
    </source>
</evidence>
<dbReference type="SUPFAM" id="SSF53850">
    <property type="entry name" value="Periplasmic binding protein-like II"/>
    <property type="match status" value="1"/>
</dbReference>
<dbReference type="GO" id="GO:0043565">
    <property type="term" value="F:sequence-specific DNA binding"/>
    <property type="evidence" value="ECO:0007669"/>
    <property type="project" value="TreeGrafter"/>
</dbReference>
<keyword evidence="7" id="KW-1185">Reference proteome</keyword>
<evidence type="ECO:0000256" key="3">
    <source>
        <dbReference type="ARBA" id="ARBA00023125"/>
    </source>
</evidence>
<accession>A0A433X8H4</accession>
<dbReference type="InterPro" id="IPR000847">
    <property type="entry name" value="LysR_HTH_N"/>
</dbReference>
<dbReference type="Gene3D" id="1.10.10.10">
    <property type="entry name" value="Winged helix-like DNA-binding domain superfamily/Winged helix DNA-binding domain"/>
    <property type="match status" value="1"/>
</dbReference>
<keyword evidence="4" id="KW-0804">Transcription</keyword>
<dbReference type="Pfam" id="PF00126">
    <property type="entry name" value="HTH_1"/>
    <property type="match status" value="1"/>
</dbReference>
<reference evidence="6 7" key="1">
    <citation type="journal article" date="2016" name="Int. J. Syst. Evol. Microbiol.">
        <title>Arsenicitalea aurantiaca gen. nov., sp. nov., a new member of the family Hyphomicrobiaceae, isolated from high-arsenic sediment.</title>
        <authorList>
            <person name="Mu Y."/>
            <person name="Zhou L."/>
            <person name="Zeng X.C."/>
            <person name="Liu L."/>
            <person name="Pan Y."/>
            <person name="Chen X."/>
            <person name="Wang J."/>
            <person name="Li S."/>
            <person name="Li W.J."/>
            <person name="Wang Y."/>
        </authorList>
    </citation>
    <scope>NUCLEOTIDE SEQUENCE [LARGE SCALE GENOMIC DNA]</scope>
    <source>
        <strain evidence="6 7">42-50</strain>
    </source>
</reference>
<dbReference type="PANTHER" id="PTHR30537">
    <property type="entry name" value="HTH-TYPE TRANSCRIPTIONAL REGULATOR"/>
    <property type="match status" value="1"/>
</dbReference>
<dbReference type="SUPFAM" id="SSF46785">
    <property type="entry name" value="Winged helix' DNA-binding domain"/>
    <property type="match status" value="1"/>
</dbReference>
<organism evidence="6 7">
    <name type="scientific">Arsenicitalea aurantiaca</name>
    <dbReference type="NCBI Taxonomy" id="1783274"/>
    <lineage>
        <taxon>Bacteria</taxon>
        <taxon>Pseudomonadati</taxon>
        <taxon>Pseudomonadota</taxon>
        <taxon>Alphaproteobacteria</taxon>
        <taxon>Hyphomicrobiales</taxon>
        <taxon>Devosiaceae</taxon>
        <taxon>Arsenicitalea</taxon>
    </lineage>
</organism>
<dbReference type="InterPro" id="IPR058163">
    <property type="entry name" value="LysR-type_TF_proteobact-type"/>
</dbReference>